<dbReference type="EMBL" id="BMFH01000001">
    <property type="protein sequence ID" value="GGD47608.1"/>
    <property type="molecule type" value="Genomic_DNA"/>
</dbReference>
<feature type="signal peptide" evidence="1">
    <location>
        <begin position="1"/>
        <end position="21"/>
    </location>
</feature>
<sequence length="73" mass="8391">MKLRYSPIRYVYGLFLLLALACTNNDEVVYDEISDDNIVDKCLICPNRPCTPAEIAACRKKKNQNHEEVDTKN</sequence>
<keyword evidence="3" id="KW-1185">Reference proteome</keyword>
<dbReference type="Proteomes" id="UP000625780">
    <property type="component" value="Unassembled WGS sequence"/>
</dbReference>
<reference evidence="3" key="1">
    <citation type="journal article" date="2019" name="Int. J. Syst. Evol. Microbiol.">
        <title>The Global Catalogue of Microorganisms (GCM) 10K type strain sequencing project: providing services to taxonomists for standard genome sequencing and annotation.</title>
        <authorList>
            <consortium name="The Broad Institute Genomics Platform"/>
            <consortium name="The Broad Institute Genome Sequencing Center for Infectious Disease"/>
            <person name="Wu L."/>
            <person name="Ma J."/>
        </authorList>
    </citation>
    <scope>NUCLEOTIDE SEQUENCE [LARGE SCALE GENOMIC DNA]</scope>
    <source>
        <strain evidence="3">CGMCC 1.12606</strain>
    </source>
</reference>
<proteinExistence type="predicted"/>
<evidence type="ECO:0000256" key="1">
    <source>
        <dbReference type="SAM" id="SignalP"/>
    </source>
</evidence>
<protein>
    <recommendedName>
        <fullName evidence="4">Lipoprotein</fullName>
    </recommendedName>
</protein>
<comment type="caution">
    <text evidence="2">The sequence shown here is derived from an EMBL/GenBank/DDBJ whole genome shotgun (WGS) entry which is preliminary data.</text>
</comment>
<evidence type="ECO:0000313" key="3">
    <source>
        <dbReference type="Proteomes" id="UP000625780"/>
    </source>
</evidence>
<feature type="chain" id="PRO_5046297841" description="Lipoprotein" evidence="1">
    <location>
        <begin position="22"/>
        <end position="73"/>
    </location>
</feature>
<evidence type="ECO:0000313" key="2">
    <source>
        <dbReference type="EMBL" id="GGD47608.1"/>
    </source>
</evidence>
<gene>
    <name evidence="2" type="ORF">GCM10011361_12990</name>
</gene>
<evidence type="ECO:0008006" key="4">
    <source>
        <dbReference type="Google" id="ProtNLM"/>
    </source>
</evidence>
<name>A0ABQ1QXC0_9FLAO</name>
<dbReference type="PROSITE" id="PS51257">
    <property type="entry name" value="PROKAR_LIPOPROTEIN"/>
    <property type="match status" value="1"/>
</dbReference>
<accession>A0ABQ1QXC0</accession>
<keyword evidence="1" id="KW-0732">Signal</keyword>
<dbReference type="RefSeq" id="WP_188369869.1">
    <property type="nucleotide sequence ID" value="NZ_BMFH01000001.1"/>
</dbReference>
<organism evidence="2 3">
    <name type="scientific">Muriicola marianensis</name>
    <dbReference type="NCBI Taxonomy" id="1324801"/>
    <lineage>
        <taxon>Bacteria</taxon>
        <taxon>Pseudomonadati</taxon>
        <taxon>Bacteroidota</taxon>
        <taxon>Flavobacteriia</taxon>
        <taxon>Flavobacteriales</taxon>
        <taxon>Flavobacteriaceae</taxon>
        <taxon>Muriicola</taxon>
    </lineage>
</organism>